<dbReference type="GO" id="GO:0015297">
    <property type="term" value="F:antiporter activity"/>
    <property type="evidence" value="ECO:0007669"/>
    <property type="project" value="UniProtKB-KW"/>
</dbReference>
<feature type="transmembrane region" description="Helical" evidence="8">
    <location>
        <begin position="115"/>
        <end position="138"/>
    </location>
</feature>
<dbReference type="RefSeq" id="WP_143416733.1">
    <property type="nucleotide sequence ID" value="NZ_VJXR01000002.1"/>
</dbReference>
<feature type="transmembrane region" description="Helical" evidence="8">
    <location>
        <begin position="222"/>
        <end position="240"/>
    </location>
</feature>
<dbReference type="AlphaFoldDB" id="A0A552WX95"/>
<comment type="subcellular location">
    <subcellularLocation>
        <location evidence="1">Cell membrane</location>
        <topology evidence="1">Multi-pass membrane protein</topology>
    </subcellularLocation>
</comment>
<evidence type="ECO:0000313" key="10">
    <source>
        <dbReference type="EMBL" id="TRW47458.1"/>
    </source>
</evidence>
<feature type="transmembrane region" description="Helical" evidence="8">
    <location>
        <begin position="301"/>
        <end position="323"/>
    </location>
</feature>
<name>A0A552WX95_9MICO</name>
<keyword evidence="7 8" id="KW-0472">Membrane</keyword>
<feature type="transmembrane region" description="Helical" evidence="8">
    <location>
        <begin position="277"/>
        <end position="295"/>
    </location>
</feature>
<feature type="domain" description="Cation/H+ exchanger transmembrane" evidence="9">
    <location>
        <begin position="11"/>
        <end position="387"/>
    </location>
</feature>
<dbReference type="Proteomes" id="UP000318693">
    <property type="component" value="Unassembled WGS sequence"/>
</dbReference>
<dbReference type="GO" id="GO:0005886">
    <property type="term" value="C:plasma membrane"/>
    <property type="evidence" value="ECO:0007669"/>
    <property type="project" value="UniProtKB-SubCell"/>
</dbReference>
<organism evidence="10 11">
    <name type="scientific">Georgenia yuyongxinii</name>
    <dbReference type="NCBI Taxonomy" id="2589797"/>
    <lineage>
        <taxon>Bacteria</taxon>
        <taxon>Bacillati</taxon>
        <taxon>Actinomycetota</taxon>
        <taxon>Actinomycetes</taxon>
        <taxon>Micrococcales</taxon>
        <taxon>Bogoriellaceae</taxon>
        <taxon>Georgenia</taxon>
    </lineage>
</organism>
<sequence>MDVLSLSLVLATVFGWCVLASRLQRAGLTAPIVFVTAGFVLSEGLEVLDLALEPHLVKVIAEVTLVWVLFADASRVRPSQFRRDLGLYGRLLGVGLPLTVALGTAAALVVLDVDLWAALLIGAALAPTDAALGATVMSDPAVPGKVRRALNVESGLNDGIATPIVLVAIAGVAASEGIAGVESPSRAVLSLVVGVLAGAAVGGLGGVATRLARRRGWLSEELSGPAVLALALLAYTGALLVDGNGFVAAFVGGLVFGGVAGRGGEKEVYFVEQSGDIASMASWLIFGALAVPLIGDAWTPNVLGYAVLSLTVIRMLPVALALAGAGFDRFAVAFVGWFGPRGLASVIFALLAVEDLHDTGKDLAAVIALTVLLSVVAHGFSGGPLAKRFTDSPDRSTAPTEP</sequence>
<keyword evidence="11" id="KW-1185">Reference proteome</keyword>
<dbReference type="Pfam" id="PF00999">
    <property type="entry name" value="Na_H_Exchanger"/>
    <property type="match status" value="1"/>
</dbReference>
<gene>
    <name evidence="10" type="ORF">FJ693_01275</name>
</gene>
<evidence type="ECO:0000256" key="5">
    <source>
        <dbReference type="ARBA" id="ARBA00022989"/>
    </source>
</evidence>
<feature type="transmembrane region" description="Helical" evidence="8">
    <location>
        <begin position="159"/>
        <end position="181"/>
    </location>
</feature>
<feature type="transmembrane region" description="Helical" evidence="8">
    <location>
        <begin position="330"/>
        <end position="351"/>
    </location>
</feature>
<feature type="transmembrane region" description="Helical" evidence="8">
    <location>
        <begin position="85"/>
        <end position="109"/>
    </location>
</feature>
<feature type="transmembrane region" description="Helical" evidence="8">
    <location>
        <begin position="187"/>
        <end position="210"/>
    </location>
</feature>
<comment type="caution">
    <text evidence="10">The sequence shown here is derived from an EMBL/GenBank/DDBJ whole genome shotgun (WGS) entry which is preliminary data.</text>
</comment>
<feature type="transmembrane region" description="Helical" evidence="8">
    <location>
        <begin position="363"/>
        <end position="386"/>
    </location>
</feature>
<keyword evidence="4 8" id="KW-0812">Transmembrane</keyword>
<keyword evidence="6" id="KW-0406">Ion transport</keyword>
<evidence type="ECO:0000256" key="2">
    <source>
        <dbReference type="ARBA" id="ARBA00022448"/>
    </source>
</evidence>
<keyword evidence="2" id="KW-0813">Transport</keyword>
<evidence type="ECO:0000313" key="11">
    <source>
        <dbReference type="Proteomes" id="UP000318693"/>
    </source>
</evidence>
<keyword evidence="3" id="KW-0050">Antiport</keyword>
<accession>A0A552WX95</accession>
<evidence type="ECO:0000259" key="9">
    <source>
        <dbReference type="Pfam" id="PF00999"/>
    </source>
</evidence>
<dbReference type="GO" id="GO:1902600">
    <property type="term" value="P:proton transmembrane transport"/>
    <property type="evidence" value="ECO:0007669"/>
    <property type="project" value="InterPro"/>
</dbReference>
<evidence type="ECO:0000256" key="4">
    <source>
        <dbReference type="ARBA" id="ARBA00022692"/>
    </source>
</evidence>
<dbReference type="InterPro" id="IPR006153">
    <property type="entry name" value="Cation/H_exchanger_TM"/>
</dbReference>
<feature type="transmembrane region" description="Helical" evidence="8">
    <location>
        <begin position="246"/>
        <end position="265"/>
    </location>
</feature>
<protein>
    <submittedName>
        <fullName evidence="10">Sodium:proton antiporter</fullName>
    </submittedName>
</protein>
<reference evidence="10 11" key="1">
    <citation type="submission" date="2019-07" db="EMBL/GenBank/DDBJ databases">
        <title>Georgenia wutianyii sp. nov. and Georgenia *** sp. nov. isolated from plateau pika (Ochotona curzoniae) in the Qinghai-Tibet plateau of China.</title>
        <authorList>
            <person name="Tian Z."/>
        </authorList>
    </citation>
    <scope>NUCLEOTIDE SEQUENCE [LARGE SCALE GENOMIC DNA]</scope>
    <source>
        <strain evidence="10 11">Z446</strain>
    </source>
</reference>
<evidence type="ECO:0000256" key="8">
    <source>
        <dbReference type="SAM" id="Phobius"/>
    </source>
</evidence>
<dbReference type="PANTHER" id="PTHR32507:SF8">
    <property type="entry name" value="CNH1P"/>
    <property type="match status" value="1"/>
</dbReference>
<evidence type="ECO:0000256" key="6">
    <source>
        <dbReference type="ARBA" id="ARBA00023065"/>
    </source>
</evidence>
<evidence type="ECO:0000256" key="7">
    <source>
        <dbReference type="ARBA" id="ARBA00023136"/>
    </source>
</evidence>
<evidence type="ECO:0000256" key="1">
    <source>
        <dbReference type="ARBA" id="ARBA00004651"/>
    </source>
</evidence>
<evidence type="ECO:0000256" key="3">
    <source>
        <dbReference type="ARBA" id="ARBA00022449"/>
    </source>
</evidence>
<proteinExistence type="predicted"/>
<dbReference type="EMBL" id="VJXR01000002">
    <property type="protein sequence ID" value="TRW47458.1"/>
    <property type="molecule type" value="Genomic_DNA"/>
</dbReference>
<dbReference type="PANTHER" id="PTHR32507">
    <property type="entry name" value="NA(+)/H(+) ANTIPORTER 1"/>
    <property type="match status" value="1"/>
</dbReference>
<keyword evidence="5 8" id="KW-1133">Transmembrane helix</keyword>